<evidence type="ECO:0000313" key="4">
    <source>
        <dbReference type="Proteomes" id="UP000541610"/>
    </source>
</evidence>
<feature type="region of interest" description="Disordered" evidence="1">
    <location>
        <begin position="1132"/>
        <end position="1184"/>
    </location>
</feature>
<keyword evidence="2" id="KW-0812">Transmembrane</keyword>
<proteinExistence type="predicted"/>
<protein>
    <submittedName>
        <fullName evidence="3">Uncharacterized protein</fullName>
    </submittedName>
</protein>
<feature type="compositionally biased region" description="Polar residues" evidence="1">
    <location>
        <begin position="808"/>
        <end position="820"/>
    </location>
</feature>
<feature type="region of interest" description="Disordered" evidence="1">
    <location>
        <begin position="651"/>
        <end position="671"/>
    </location>
</feature>
<feature type="region of interest" description="Disordered" evidence="1">
    <location>
        <begin position="532"/>
        <end position="569"/>
    </location>
</feature>
<organism evidence="3 4">
    <name type="scientific">Perkinsus olseni</name>
    <name type="common">Perkinsus atlanticus</name>
    <dbReference type="NCBI Taxonomy" id="32597"/>
    <lineage>
        <taxon>Eukaryota</taxon>
        <taxon>Sar</taxon>
        <taxon>Alveolata</taxon>
        <taxon>Perkinsozoa</taxon>
        <taxon>Perkinsea</taxon>
        <taxon>Perkinsida</taxon>
        <taxon>Perkinsidae</taxon>
        <taxon>Perkinsus</taxon>
    </lineage>
</organism>
<accession>A0A7J6PG18</accession>
<feature type="transmembrane region" description="Helical" evidence="2">
    <location>
        <begin position="91"/>
        <end position="113"/>
    </location>
</feature>
<dbReference type="OrthoDB" id="448017at2759"/>
<feature type="compositionally biased region" description="Polar residues" evidence="1">
    <location>
        <begin position="733"/>
        <end position="755"/>
    </location>
</feature>
<keyword evidence="2" id="KW-1133">Transmembrane helix</keyword>
<feature type="transmembrane region" description="Helical" evidence="2">
    <location>
        <begin position="178"/>
        <end position="203"/>
    </location>
</feature>
<reference evidence="3 4" key="1">
    <citation type="submission" date="2020-04" db="EMBL/GenBank/DDBJ databases">
        <title>Perkinsus olseni comparative genomics.</title>
        <authorList>
            <person name="Bogema D.R."/>
        </authorList>
    </citation>
    <scope>NUCLEOTIDE SEQUENCE [LARGE SCALE GENOMIC DNA]</scope>
    <source>
        <strain evidence="3">00978-12</strain>
    </source>
</reference>
<feature type="compositionally biased region" description="Polar residues" evidence="1">
    <location>
        <begin position="1150"/>
        <end position="1163"/>
    </location>
</feature>
<feature type="transmembrane region" description="Helical" evidence="2">
    <location>
        <begin position="57"/>
        <end position="79"/>
    </location>
</feature>
<evidence type="ECO:0000256" key="2">
    <source>
        <dbReference type="SAM" id="Phobius"/>
    </source>
</evidence>
<dbReference type="AlphaFoldDB" id="A0A7J6PG18"/>
<feature type="region of interest" description="Disordered" evidence="1">
    <location>
        <begin position="304"/>
        <end position="335"/>
    </location>
</feature>
<dbReference type="Proteomes" id="UP000541610">
    <property type="component" value="Unassembled WGS sequence"/>
</dbReference>
<keyword evidence="2" id="KW-0472">Membrane</keyword>
<feature type="compositionally biased region" description="Low complexity" evidence="1">
    <location>
        <begin position="532"/>
        <end position="542"/>
    </location>
</feature>
<sequence>MVFSLQCEPLDCARDYTLGLSSLALTFCCLAALRQLLFRSPLKPETPRHSDNIAGGFTDPFLCLAIGVVVVYIFAAFVMKPSKNVCRDSSWLIMSVMWLIVALSLVVLSLKMYRESKQRSLSRRESRSALVGDVVGKRSMRAARPHGLSIDSDISASPVVPDAGVVEAEGMERTRRNLVVLVGLEALAAFITVVWDIVLILAARKEDAETAAGEEVVKSCEHFLAHAPWAETAVFILTRGFSLLVPQLAVLYVFYWVNRRLHASFRYNWDIDLAMGDTVCLPPAPTPFAAGTLGEPSFGFGNETAASSYDSEDRKRESTRAGRIALSASETSHRESGQWPVMKEWFALETPADRQCSVGASVGELSVPCDAVETPQQQNCEVVTEESVKRRKVDPSPPSGDSSQDRTREEPYPEPAADSSLHVCQSPREDGIPLVVLPRLMPSMEPNRRVSEISCELSGESVLLETPSSSMDLSSVATVILSSSSSNIESLESRPISQTSSSYPLRIARPRDIAADISLPVLDTGVIMSPGSVPVDPSSDSSELSWPEVREPTVSPKRRRVNSPNRRPLVRAHTGPVFQEKQAGPPLTRVATVAGGRVLVTRPSLRHGIKDVAIKNAVKPFPKAQEQENIPPKGNRLSLGSLDSVCLSDEQEGGKAAVEEEEGETQWQRDDEQVYDKVDEASSARSMAPTVDLPDGGSEPPAWEYSFAAYGGQNAASNDYVDRTGVARDDELSQTQRQAPQAGPFNTQVPPTVQQHASPEFGYRPYGQRQAAPTQTYHPSAQVGVLLIPLCAVHLRLDKRPEVRGPESWQTGPGSVNSYPSFGGRTPAPPEARGVANAGVPELEGYGSDSSLRAQQNTFTPTQVQMSTDTPTSEASCSTYYGNLLNLGRAETSQPGYVTAGETAPPVWRPPQAAGQGLETSQSVIDRPPGRGRLSDIPLSKDIVGTVEIAEKLGKIIGKHLPGDAYDHHVYTEAFCKVIDKVRKECVDGASRANLSASHQALLAFADNMMGAWKENSIDDIFAKCKLLRVQARMELNLRGLVRPSRETVTNVNKRVETLNAVVESKRALLEKLRREKEAHPDRRRTSEDIIEQEIGAWKAASGVQEAAPEPSYDLLFELGNRWVRMEFMTEEERTRGEWEDPGDDFESYNVPTAETPDLSQARSENEEATPSRPRRVRQSVGSAASMMAMDCGLEEFTS</sequence>
<feature type="region of interest" description="Disordered" evidence="1">
    <location>
        <begin position="375"/>
        <end position="424"/>
    </location>
</feature>
<evidence type="ECO:0000256" key="1">
    <source>
        <dbReference type="SAM" id="MobiDB-lite"/>
    </source>
</evidence>
<evidence type="ECO:0000313" key="3">
    <source>
        <dbReference type="EMBL" id="KAF4694877.1"/>
    </source>
</evidence>
<feature type="region of interest" description="Disordered" evidence="1">
    <location>
        <begin position="732"/>
        <end position="755"/>
    </location>
</feature>
<gene>
    <name evidence="3" type="ORF">FOZ60_006730</name>
</gene>
<name>A0A7J6PG18_PEROL</name>
<dbReference type="EMBL" id="JABANP010000027">
    <property type="protein sequence ID" value="KAF4694877.1"/>
    <property type="molecule type" value="Genomic_DNA"/>
</dbReference>
<feature type="transmembrane region" description="Helical" evidence="2">
    <location>
        <begin position="16"/>
        <end position="37"/>
    </location>
</feature>
<comment type="caution">
    <text evidence="3">The sequence shown here is derived from an EMBL/GenBank/DDBJ whole genome shotgun (WGS) entry which is preliminary data.</text>
</comment>
<feature type="compositionally biased region" description="Basic and acidic residues" evidence="1">
    <location>
        <begin position="311"/>
        <end position="320"/>
    </location>
</feature>
<feature type="region of interest" description="Disordered" evidence="1">
    <location>
        <begin position="803"/>
        <end position="849"/>
    </location>
</feature>